<dbReference type="RefSeq" id="WP_033435525.1">
    <property type="nucleotide sequence ID" value="NZ_CP034550.1"/>
</dbReference>
<dbReference type="Proteomes" id="UP000325787">
    <property type="component" value="Chromosome"/>
</dbReference>
<name>A0A5Q0GYI0_SACSY</name>
<evidence type="ECO:0000313" key="1">
    <source>
        <dbReference type="EMBL" id="QFZ18554.1"/>
    </source>
</evidence>
<dbReference type="AlphaFoldDB" id="A0A5Q0GYI0"/>
<accession>A0A5Q0GYI0</accession>
<protein>
    <submittedName>
        <fullName evidence="1">Transposase</fullName>
    </submittedName>
</protein>
<reference evidence="2" key="1">
    <citation type="journal article" date="2021" name="Curr. Microbiol.">
        <title>Complete genome of nocamycin-producing strain Saccharothrix syringae NRRL B-16468 reveals the biosynthetic potential for secondary metabolites.</title>
        <authorList>
            <person name="Mo X."/>
            <person name="Yang S."/>
        </authorList>
    </citation>
    <scope>NUCLEOTIDE SEQUENCE [LARGE SCALE GENOMIC DNA]</scope>
    <source>
        <strain evidence="2">ATCC 51364 / DSM 43886 / JCM 6844 / KCTC 9398 / NBRC 14523 / NRRL B-16468 / INA 2240</strain>
    </source>
</reference>
<keyword evidence="2" id="KW-1185">Reference proteome</keyword>
<evidence type="ECO:0000313" key="2">
    <source>
        <dbReference type="Proteomes" id="UP000325787"/>
    </source>
</evidence>
<dbReference type="EMBL" id="CP034550">
    <property type="protein sequence ID" value="QFZ18554.1"/>
    <property type="molecule type" value="Genomic_DNA"/>
</dbReference>
<gene>
    <name evidence="1" type="ORF">EKG83_14755</name>
</gene>
<dbReference type="KEGG" id="ssyi:EKG83_14755"/>
<organism evidence="1 2">
    <name type="scientific">Saccharothrix syringae</name>
    <name type="common">Nocardiopsis syringae</name>
    <dbReference type="NCBI Taxonomy" id="103733"/>
    <lineage>
        <taxon>Bacteria</taxon>
        <taxon>Bacillati</taxon>
        <taxon>Actinomycetota</taxon>
        <taxon>Actinomycetes</taxon>
        <taxon>Pseudonocardiales</taxon>
        <taxon>Pseudonocardiaceae</taxon>
        <taxon>Saccharothrix</taxon>
    </lineage>
</organism>
<sequence length="123" mass="13589">MAAGGSTAAALDAWIVFEDEAGMSMTPPTSRTWASRGHTPVIRVRAGARRQLSVAAPTCYKPGERSRLIHRPRLDTGRGGRRGFAWTDYRDLLIPAHHRLGGPIVLAWDNLPCATRRCGIEWR</sequence>
<dbReference type="OrthoDB" id="341531at2"/>
<proteinExistence type="predicted"/>